<accession>A0A0E9T6H1</accession>
<organism evidence="2">
    <name type="scientific">Anguilla anguilla</name>
    <name type="common">European freshwater eel</name>
    <name type="synonym">Muraena anguilla</name>
    <dbReference type="NCBI Taxonomy" id="7936"/>
    <lineage>
        <taxon>Eukaryota</taxon>
        <taxon>Metazoa</taxon>
        <taxon>Chordata</taxon>
        <taxon>Craniata</taxon>
        <taxon>Vertebrata</taxon>
        <taxon>Euteleostomi</taxon>
        <taxon>Actinopterygii</taxon>
        <taxon>Neopterygii</taxon>
        <taxon>Teleostei</taxon>
        <taxon>Anguilliformes</taxon>
        <taxon>Anguillidae</taxon>
        <taxon>Anguilla</taxon>
    </lineage>
</organism>
<feature type="transmembrane region" description="Helical" evidence="1">
    <location>
        <begin position="7"/>
        <end position="26"/>
    </location>
</feature>
<sequence>MLNMHYFLCYYFIVCPIALIACFNYTKWGSSSCQIYI</sequence>
<name>A0A0E9T6H1_ANGAN</name>
<keyword evidence="1" id="KW-0472">Membrane</keyword>
<evidence type="ECO:0000256" key="1">
    <source>
        <dbReference type="SAM" id="Phobius"/>
    </source>
</evidence>
<keyword evidence="1" id="KW-1133">Transmembrane helix</keyword>
<keyword evidence="1" id="KW-0812">Transmembrane</keyword>
<protein>
    <submittedName>
        <fullName evidence="2">Uncharacterized protein</fullName>
    </submittedName>
</protein>
<evidence type="ECO:0000313" key="2">
    <source>
        <dbReference type="EMBL" id="JAH48283.1"/>
    </source>
</evidence>
<dbReference type="AlphaFoldDB" id="A0A0E9T6H1"/>
<proteinExistence type="predicted"/>
<dbReference type="EMBL" id="GBXM01060294">
    <property type="protein sequence ID" value="JAH48283.1"/>
    <property type="molecule type" value="Transcribed_RNA"/>
</dbReference>
<reference evidence="2" key="2">
    <citation type="journal article" date="2015" name="Fish Shellfish Immunol.">
        <title>Early steps in the European eel (Anguilla anguilla)-Vibrio vulnificus interaction in the gills: Role of the RtxA13 toxin.</title>
        <authorList>
            <person name="Callol A."/>
            <person name="Pajuelo D."/>
            <person name="Ebbesson L."/>
            <person name="Teles M."/>
            <person name="MacKenzie S."/>
            <person name="Amaro C."/>
        </authorList>
    </citation>
    <scope>NUCLEOTIDE SEQUENCE</scope>
</reference>
<reference evidence="2" key="1">
    <citation type="submission" date="2014-11" db="EMBL/GenBank/DDBJ databases">
        <authorList>
            <person name="Amaro Gonzalez C."/>
        </authorList>
    </citation>
    <scope>NUCLEOTIDE SEQUENCE</scope>
</reference>